<evidence type="ECO:0000256" key="1">
    <source>
        <dbReference type="SAM" id="Phobius"/>
    </source>
</evidence>
<name>A0A4U0QM36_9RHOB</name>
<evidence type="ECO:0000313" key="2">
    <source>
        <dbReference type="EMBL" id="TJZ82510.1"/>
    </source>
</evidence>
<keyword evidence="2" id="KW-0378">Hydrolase</keyword>
<dbReference type="InterPro" id="IPR011969">
    <property type="entry name" value="Clan_AA_Asp_peptidase_C"/>
</dbReference>
<dbReference type="GO" id="GO:0004190">
    <property type="term" value="F:aspartic-type endopeptidase activity"/>
    <property type="evidence" value="ECO:0007669"/>
    <property type="project" value="InterPro"/>
</dbReference>
<dbReference type="InterPro" id="IPR034122">
    <property type="entry name" value="Retropepsin-like_bacterial"/>
</dbReference>
<dbReference type="Proteomes" id="UP000306223">
    <property type="component" value="Unassembled WGS sequence"/>
</dbReference>
<feature type="transmembrane region" description="Helical" evidence="1">
    <location>
        <begin position="6"/>
        <end position="25"/>
    </location>
</feature>
<dbReference type="EC" id="3.4.23.-" evidence="2"/>
<protein>
    <submittedName>
        <fullName evidence="2">TIGR02281 family clan AA aspartic protease</fullName>
        <ecNumber evidence="2">3.4.23.-</ecNumber>
    </submittedName>
</protein>
<keyword evidence="1" id="KW-0812">Transmembrane</keyword>
<dbReference type="InterPro" id="IPR001969">
    <property type="entry name" value="Aspartic_peptidase_AS"/>
</dbReference>
<dbReference type="NCBIfam" id="TIGR02281">
    <property type="entry name" value="clan_AA_DTGA"/>
    <property type="match status" value="1"/>
</dbReference>
<dbReference type="GO" id="GO:0006508">
    <property type="term" value="P:proteolysis"/>
    <property type="evidence" value="ECO:0007669"/>
    <property type="project" value="UniProtKB-KW"/>
</dbReference>
<dbReference type="PROSITE" id="PS00141">
    <property type="entry name" value="ASP_PROTEASE"/>
    <property type="match status" value="1"/>
</dbReference>
<feature type="transmembrane region" description="Helical" evidence="1">
    <location>
        <begin position="37"/>
        <end position="55"/>
    </location>
</feature>
<dbReference type="Pfam" id="PF13975">
    <property type="entry name" value="gag-asp_proteas"/>
    <property type="match status" value="1"/>
</dbReference>
<dbReference type="EMBL" id="SUNH01000021">
    <property type="protein sequence ID" value="TJZ82510.1"/>
    <property type="molecule type" value="Genomic_DNA"/>
</dbReference>
<keyword evidence="1" id="KW-1133">Transmembrane helix</keyword>
<sequence>MSPDQIARLAFYVLLLVVIGGAMLFELSGRGGRALRALLLWAVIIAGLAFGYDWWQQTYAPRQQVLENGARIEIPVGRGGHFHLEAVLNGTPVDFIVDTGATSVALSRRDAQAIGLELDALRFSGLAVTANGRVATAPVTIAEFAIGDAVDRDVRAVVIDSELQDSLLGMSYLRRFARVSFEGDLLILER</sequence>
<dbReference type="RefSeq" id="WP_136857482.1">
    <property type="nucleotide sequence ID" value="NZ_JBKBLO010000001.1"/>
</dbReference>
<accession>A0A4U0QM36</accession>
<gene>
    <name evidence="2" type="ORF">FA740_14450</name>
</gene>
<dbReference type="InterPro" id="IPR021109">
    <property type="entry name" value="Peptidase_aspartic_dom_sf"/>
</dbReference>
<keyword evidence="1" id="KW-0472">Membrane</keyword>
<dbReference type="Gene3D" id="2.40.70.10">
    <property type="entry name" value="Acid Proteases"/>
    <property type="match status" value="1"/>
</dbReference>
<dbReference type="CDD" id="cd05483">
    <property type="entry name" value="retropepsin_like_bacteria"/>
    <property type="match status" value="1"/>
</dbReference>
<dbReference type="AlphaFoldDB" id="A0A4U0QM36"/>
<evidence type="ECO:0000313" key="3">
    <source>
        <dbReference type="Proteomes" id="UP000306223"/>
    </source>
</evidence>
<organism evidence="2 3">
    <name type="scientific">Paracoccus hibiscisoli</name>
    <dbReference type="NCBI Taxonomy" id="2023261"/>
    <lineage>
        <taxon>Bacteria</taxon>
        <taxon>Pseudomonadati</taxon>
        <taxon>Pseudomonadota</taxon>
        <taxon>Alphaproteobacteria</taxon>
        <taxon>Rhodobacterales</taxon>
        <taxon>Paracoccaceae</taxon>
        <taxon>Paracoccus</taxon>
    </lineage>
</organism>
<dbReference type="OrthoDB" id="7595324at2"/>
<keyword evidence="3" id="KW-1185">Reference proteome</keyword>
<comment type="caution">
    <text evidence="2">The sequence shown here is derived from an EMBL/GenBank/DDBJ whole genome shotgun (WGS) entry which is preliminary data.</text>
</comment>
<proteinExistence type="predicted"/>
<dbReference type="SUPFAM" id="SSF50630">
    <property type="entry name" value="Acid proteases"/>
    <property type="match status" value="1"/>
</dbReference>
<reference evidence="2 3" key="1">
    <citation type="submission" date="2019-04" db="EMBL/GenBank/DDBJ databases">
        <authorList>
            <person name="Li J."/>
        </authorList>
    </citation>
    <scope>NUCLEOTIDE SEQUENCE [LARGE SCALE GENOMIC DNA]</scope>
    <source>
        <strain evidence="2 3">CCTCC AB2016182</strain>
    </source>
</reference>
<keyword evidence="2" id="KW-0645">Protease</keyword>